<keyword evidence="4" id="KW-1185">Reference proteome</keyword>
<dbReference type="EMBL" id="CP024201">
    <property type="protein sequence ID" value="ATQ44199.1"/>
    <property type="molecule type" value="Genomic_DNA"/>
</dbReference>
<dbReference type="OrthoDB" id="9778498at2"/>
<dbReference type="NCBIfam" id="NF041892">
    <property type="entry name" value="DgcN"/>
    <property type="match status" value="1"/>
</dbReference>
<dbReference type="RefSeq" id="WP_099623447.1">
    <property type="nucleotide sequence ID" value="NZ_CP024201.1"/>
</dbReference>
<dbReference type="InterPro" id="IPR035086">
    <property type="entry name" value="DgcN-like_C"/>
</dbReference>
<feature type="domain" description="D-glutamate N-acetyltransferase-like N-terminal" evidence="2">
    <location>
        <begin position="49"/>
        <end position="124"/>
    </location>
</feature>
<organism evidence="3 4">
    <name type="scientific">Caulobacter mirabilis</name>
    <dbReference type="NCBI Taxonomy" id="69666"/>
    <lineage>
        <taxon>Bacteria</taxon>
        <taxon>Pseudomonadati</taxon>
        <taxon>Pseudomonadota</taxon>
        <taxon>Alphaproteobacteria</taxon>
        <taxon>Caulobacterales</taxon>
        <taxon>Caulobacteraceae</taxon>
        <taxon>Caulobacter</taxon>
    </lineage>
</organism>
<feature type="domain" description="D-glutamate N-acetyltransferase-like C-terminal" evidence="1">
    <location>
        <begin position="136"/>
        <end position="327"/>
    </location>
</feature>
<dbReference type="PIRSF" id="PIRSF026760">
    <property type="entry name" value="UCP026760"/>
    <property type="match status" value="1"/>
</dbReference>
<dbReference type="Pfam" id="PF07755">
    <property type="entry name" value="DUF1611"/>
    <property type="match status" value="1"/>
</dbReference>
<dbReference type="Gene3D" id="3.40.50.720">
    <property type="entry name" value="NAD(P)-binding Rossmann-like Domain"/>
    <property type="match status" value="1"/>
</dbReference>
<dbReference type="KEGG" id="cmb:CSW64_18310"/>
<dbReference type="InterPro" id="IPR027417">
    <property type="entry name" value="P-loop_NTPase"/>
</dbReference>
<gene>
    <name evidence="3" type="ORF">CSW64_18310</name>
</gene>
<dbReference type="SUPFAM" id="SSF52540">
    <property type="entry name" value="P-loop containing nucleoside triphosphate hydrolases"/>
    <property type="match status" value="1"/>
</dbReference>
<dbReference type="PANTHER" id="PTHR40690">
    <property type="entry name" value="GLL3100 PROTEIN"/>
    <property type="match status" value="1"/>
</dbReference>
<evidence type="ECO:0000313" key="4">
    <source>
        <dbReference type="Proteomes" id="UP000228945"/>
    </source>
</evidence>
<dbReference type="Pfam" id="PF17396">
    <property type="entry name" value="DUF1611_N"/>
    <property type="match status" value="1"/>
</dbReference>
<dbReference type="InterPro" id="IPR011669">
    <property type="entry name" value="DgcN-like"/>
</dbReference>
<accession>A0A2D2B1R2</accession>
<evidence type="ECO:0000313" key="3">
    <source>
        <dbReference type="EMBL" id="ATQ44199.1"/>
    </source>
</evidence>
<evidence type="ECO:0000259" key="1">
    <source>
        <dbReference type="Pfam" id="PF07755"/>
    </source>
</evidence>
<protein>
    <submittedName>
        <fullName evidence="3">EBNA-1 nuclear protein</fullName>
    </submittedName>
</protein>
<dbReference type="PANTHER" id="PTHR40690:SF1">
    <property type="entry name" value="DUF1611 DOMAIN-CONTAINING PROTEIN"/>
    <property type="match status" value="1"/>
</dbReference>
<dbReference type="InterPro" id="IPR035402">
    <property type="entry name" value="DgcN-like_N"/>
</dbReference>
<sequence length="345" mass="35824">MISSPYLLYLGAATDPLAVKTARGVAEWRPETCIGQLRLPGCEVTLGLEDVAIDEAVRRGARTLIIGEANAGGVLSAAAIPVIVAALDAGLDVASGLHQRLGDVPAVREAAERNGRRLFDVRQPPADLVVGKGVPRAGMRLLTVGTDCSMGKMYTSLALEKALRARGVAADFRATGQTGILIAGDGIAVDAVVADFISGATERVSPARHDGGWDIIEGQGSLFHPSYAGVSLGLLHGAQPDALVLCHEPGRPHMRGVPGHPVPGLKETLERNLEAARLTNPDVVAVGVAFNTSAYSDAEAARLCAEASAELNLPCQDPVRMGVDQIVDKLLSCFEASPSLAAAGR</sequence>
<dbReference type="Proteomes" id="UP000228945">
    <property type="component" value="Chromosome"/>
</dbReference>
<reference evidence="3 4" key="1">
    <citation type="submission" date="2017-10" db="EMBL/GenBank/DDBJ databases">
        <title>Genome sequence of Caulobacter mirabilis FWC38.</title>
        <authorList>
            <person name="Fiebig A."/>
            <person name="Crosson S."/>
        </authorList>
    </citation>
    <scope>NUCLEOTIDE SEQUENCE [LARGE SCALE GENOMIC DNA]</scope>
    <source>
        <strain evidence="3 4">FWC 38</strain>
    </source>
</reference>
<name>A0A2D2B1R2_9CAUL</name>
<dbReference type="Gene3D" id="3.40.50.300">
    <property type="entry name" value="P-loop containing nucleotide triphosphate hydrolases"/>
    <property type="match status" value="1"/>
</dbReference>
<evidence type="ECO:0000259" key="2">
    <source>
        <dbReference type="Pfam" id="PF17396"/>
    </source>
</evidence>
<dbReference type="AlphaFoldDB" id="A0A2D2B1R2"/>
<proteinExistence type="predicted"/>